<evidence type="ECO:0000256" key="16">
    <source>
        <dbReference type="ARBA" id="ARBA00023288"/>
    </source>
</evidence>
<dbReference type="Gene3D" id="2.30.29.30">
    <property type="entry name" value="Pleckstrin-homology domain (PH domain)/Phosphotyrosine-binding domain (PTB)"/>
    <property type="match status" value="1"/>
</dbReference>
<dbReference type="Proteomes" id="UP000823561">
    <property type="component" value="Chromosome 1"/>
</dbReference>
<dbReference type="SUPFAM" id="SSF50729">
    <property type="entry name" value="PH domain-like"/>
    <property type="match status" value="1"/>
</dbReference>
<dbReference type="GO" id="GO:0032534">
    <property type="term" value="P:regulation of microvillus assembly"/>
    <property type="evidence" value="ECO:0007669"/>
    <property type="project" value="TreeGrafter"/>
</dbReference>
<dbReference type="Pfam" id="PF00614">
    <property type="entry name" value="PLDc"/>
    <property type="match status" value="1"/>
</dbReference>
<dbReference type="AlphaFoldDB" id="A0AAV6HK01"/>
<evidence type="ECO:0000256" key="7">
    <source>
        <dbReference type="ARBA" id="ARBA00022737"/>
    </source>
</evidence>
<keyword evidence="9 19" id="KW-0378">Hydrolase</keyword>
<evidence type="ECO:0000256" key="1">
    <source>
        <dbReference type="ARBA" id="ARBA00004444"/>
    </source>
</evidence>
<dbReference type="GO" id="GO:0004630">
    <property type="term" value="F:phospholipase D activity"/>
    <property type="evidence" value="ECO:0007669"/>
    <property type="project" value="UniProtKB-UniRule"/>
</dbReference>
<evidence type="ECO:0000256" key="11">
    <source>
        <dbReference type="ARBA" id="ARBA00022963"/>
    </source>
</evidence>
<dbReference type="PANTHER" id="PTHR18896">
    <property type="entry name" value="PHOSPHOLIPASE D"/>
    <property type="match status" value="1"/>
</dbReference>
<evidence type="ECO:0000256" key="2">
    <source>
        <dbReference type="ARBA" id="ARBA00004556"/>
    </source>
</evidence>
<evidence type="ECO:0000313" key="24">
    <source>
        <dbReference type="Proteomes" id="UP000823561"/>
    </source>
</evidence>
<feature type="compositionally biased region" description="Basic and acidic residues" evidence="20">
    <location>
        <begin position="156"/>
        <end position="166"/>
    </location>
</feature>
<evidence type="ECO:0000256" key="6">
    <source>
        <dbReference type="ARBA" id="ARBA00022553"/>
    </source>
</evidence>
<dbReference type="InterPro" id="IPR001849">
    <property type="entry name" value="PH_domain"/>
</dbReference>
<dbReference type="FunFam" id="3.30.870.10:FF:000018">
    <property type="entry name" value="Phospholipase"/>
    <property type="match status" value="1"/>
</dbReference>
<gene>
    <name evidence="23" type="ORF">AALO_G00012440</name>
</gene>
<dbReference type="GO" id="GO:0035091">
    <property type="term" value="F:phosphatidylinositol binding"/>
    <property type="evidence" value="ECO:0007669"/>
    <property type="project" value="InterPro"/>
</dbReference>
<dbReference type="EMBL" id="JADWDJ010000001">
    <property type="protein sequence ID" value="KAG5286227.1"/>
    <property type="molecule type" value="Genomic_DNA"/>
</dbReference>
<dbReference type="Pfam" id="PF13091">
    <property type="entry name" value="PLDc_2"/>
    <property type="match status" value="1"/>
</dbReference>
<dbReference type="GO" id="GO:0005789">
    <property type="term" value="C:endoplasmic reticulum membrane"/>
    <property type="evidence" value="ECO:0007669"/>
    <property type="project" value="UniProtKB-SubCell"/>
</dbReference>
<dbReference type="GO" id="GO:0048471">
    <property type="term" value="C:perinuclear region of cytoplasm"/>
    <property type="evidence" value="ECO:0007669"/>
    <property type="project" value="UniProtKB-SubCell"/>
</dbReference>
<reference evidence="23 24" key="1">
    <citation type="submission" date="2020-10" db="EMBL/GenBank/DDBJ databases">
        <title>Chromosome-scale genome assembly of the Allis shad, Alosa alosa.</title>
        <authorList>
            <person name="Margot Z."/>
            <person name="Christophe K."/>
            <person name="Cabau C."/>
            <person name="Louis A."/>
            <person name="Berthelot C."/>
            <person name="Parey E."/>
            <person name="Roest Crollius H."/>
            <person name="Montfort J."/>
            <person name="Robinson-Rechavi M."/>
            <person name="Bucao C."/>
            <person name="Bouchez O."/>
            <person name="Gislard M."/>
            <person name="Lluch J."/>
            <person name="Milhes M."/>
            <person name="Lampietro C."/>
            <person name="Lopez Roques C."/>
            <person name="Donnadieu C."/>
            <person name="Braasch I."/>
            <person name="Desvignes T."/>
            <person name="Postlethwait J."/>
            <person name="Bobe J."/>
            <person name="Guiguen Y."/>
        </authorList>
    </citation>
    <scope>NUCLEOTIDE SEQUENCE [LARGE SCALE GENOMIC DNA]</scope>
    <source>
        <strain evidence="23">M-15738</strain>
        <tissue evidence="23">Blood</tissue>
    </source>
</reference>
<evidence type="ECO:0000259" key="22">
    <source>
        <dbReference type="PROSITE" id="PS50195"/>
    </source>
</evidence>
<dbReference type="SUPFAM" id="SSF56024">
    <property type="entry name" value="Phospholipase D/nuclease"/>
    <property type="match status" value="3"/>
</dbReference>
<dbReference type="Gene3D" id="3.30.1520.10">
    <property type="entry name" value="Phox-like domain"/>
    <property type="match status" value="1"/>
</dbReference>
<dbReference type="CDD" id="cd01254">
    <property type="entry name" value="PH_PLD"/>
    <property type="match status" value="1"/>
</dbReference>
<proteinExistence type="inferred from homology"/>
<evidence type="ECO:0000313" key="23">
    <source>
        <dbReference type="EMBL" id="KAG5286227.1"/>
    </source>
</evidence>
<keyword evidence="14" id="KW-0472">Membrane</keyword>
<dbReference type="FunFam" id="3.30.1520.10:FF:000021">
    <property type="entry name" value="Phospholipase"/>
    <property type="match status" value="1"/>
</dbReference>
<accession>A0AAV6HK01</accession>
<feature type="domain" description="PLD phosphodiesterase" evidence="21">
    <location>
        <begin position="449"/>
        <end position="476"/>
    </location>
</feature>
<evidence type="ECO:0000256" key="12">
    <source>
        <dbReference type="ARBA" id="ARBA00023034"/>
    </source>
</evidence>
<organism evidence="23 24">
    <name type="scientific">Alosa alosa</name>
    <name type="common">allis shad</name>
    <dbReference type="NCBI Taxonomy" id="278164"/>
    <lineage>
        <taxon>Eukaryota</taxon>
        <taxon>Metazoa</taxon>
        <taxon>Chordata</taxon>
        <taxon>Craniata</taxon>
        <taxon>Vertebrata</taxon>
        <taxon>Euteleostomi</taxon>
        <taxon>Actinopterygii</taxon>
        <taxon>Neopterygii</taxon>
        <taxon>Teleostei</taxon>
        <taxon>Clupei</taxon>
        <taxon>Clupeiformes</taxon>
        <taxon>Clupeoidei</taxon>
        <taxon>Clupeidae</taxon>
        <taxon>Alosa</taxon>
    </lineage>
</organism>
<evidence type="ECO:0000256" key="17">
    <source>
        <dbReference type="ARBA" id="ARBA00037811"/>
    </source>
</evidence>
<dbReference type="SUPFAM" id="SSF64268">
    <property type="entry name" value="PX domain"/>
    <property type="match status" value="1"/>
</dbReference>
<dbReference type="InterPro" id="IPR011993">
    <property type="entry name" value="PH-like_dom_sf"/>
</dbReference>
<comment type="subcellular location">
    <subcellularLocation>
        <location evidence="2">Cytoplasm</location>
        <location evidence="2">Perinuclear region</location>
    </subcellularLocation>
    <subcellularLocation>
        <location evidence="17">Endoplasmic reticulum membrane</location>
        <topology evidence="17">Lipid-anchor</topology>
        <orientation evidence="17">Cytoplasmic side</orientation>
    </subcellularLocation>
    <subcellularLocation>
        <location evidence="1">Golgi apparatus membrane</location>
        <topology evidence="1">Lipid-anchor</topology>
        <orientation evidence="1">Cytoplasmic side</orientation>
    </subcellularLocation>
    <subcellularLocation>
        <location evidence="3">Late endosome membrane</location>
        <topology evidence="3">Lipid-anchor</topology>
        <orientation evidence="3">Cytoplasmic side</orientation>
    </subcellularLocation>
</comment>
<dbReference type="SMART" id="SM00233">
    <property type="entry name" value="PH"/>
    <property type="match status" value="1"/>
</dbReference>
<dbReference type="InterPro" id="IPR016555">
    <property type="entry name" value="PLipase_D_euk"/>
</dbReference>
<dbReference type="InterPro" id="IPR036871">
    <property type="entry name" value="PX_dom_sf"/>
</dbReference>
<dbReference type="GO" id="GO:0060627">
    <property type="term" value="P:regulation of vesicle-mediated transport"/>
    <property type="evidence" value="ECO:0007669"/>
    <property type="project" value="TreeGrafter"/>
</dbReference>
<dbReference type="GO" id="GO:0031902">
    <property type="term" value="C:late endosome membrane"/>
    <property type="evidence" value="ECO:0007669"/>
    <property type="project" value="UniProtKB-SubCell"/>
</dbReference>
<keyword evidence="5" id="KW-0963">Cytoplasm</keyword>
<keyword evidence="12" id="KW-0333">Golgi apparatus</keyword>
<keyword evidence="15" id="KW-0564">Palmitate</keyword>
<name>A0AAV6HK01_9TELE</name>
<evidence type="ECO:0000256" key="10">
    <source>
        <dbReference type="ARBA" id="ARBA00022824"/>
    </source>
</evidence>
<evidence type="ECO:0000256" key="4">
    <source>
        <dbReference type="ARBA" id="ARBA00008664"/>
    </source>
</evidence>
<dbReference type="PROSITE" id="PS50035">
    <property type="entry name" value="PLD"/>
    <property type="match status" value="2"/>
</dbReference>
<evidence type="ECO:0000256" key="19">
    <source>
        <dbReference type="PIRNR" id="PIRNR009376"/>
    </source>
</evidence>
<dbReference type="PIRSF" id="PIRSF009376">
    <property type="entry name" value="Phospholipase_D_euk"/>
    <property type="match status" value="1"/>
</dbReference>
<dbReference type="FunFam" id="2.30.29.30:FF:000114">
    <property type="entry name" value="Phospholipase"/>
    <property type="match status" value="1"/>
</dbReference>
<keyword evidence="10" id="KW-0256">Endoplasmic reticulum</keyword>
<feature type="region of interest" description="Disordered" evidence="20">
    <location>
        <begin position="502"/>
        <end position="523"/>
    </location>
</feature>
<evidence type="ECO:0000256" key="18">
    <source>
        <dbReference type="ARBA" id="ARBA00065403"/>
    </source>
</evidence>
<evidence type="ECO:0000256" key="5">
    <source>
        <dbReference type="ARBA" id="ARBA00022490"/>
    </source>
</evidence>
<dbReference type="PROSITE" id="PS50195">
    <property type="entry name" value="PX"/>
    <property type="match status" value="1"/>
</dbReference>
<comment type="catalytic activity">
    <reaction evidence="19">
        <text>a 1,2-diacyl-sn-glycero-3-phosphocholine + H2O = a 1,2-diacyl-sn-glycero-3-phosphate + choline + H(+)</text>
        <dbReference type="Rhea" id="RHEA:14445"/>
        <dbReference type="ChEBI" id="CHEBI:15354"/>
        <dbReference type="ChEBI" id="CHEBI:15377"/>
        <dbReference type="ChEBI" id="CHEBI:15378"/>
        <dbReference type="ChEBI" id="CHEBI:57643"/>
        <dbReference type="ChEBI" id="CHEBI:58608"/>
        <dbReference type="EC" id="3.1.4.4"/>
    </reaction>
</comment>
<dbReference type="PANTHER" id="PTHR18896:SF57">
    <property type="entry name" value="PHOSPHOLIPASE D1"/>
    <property type="match status" value="1"/>
</dbReference>
<keyword evidence="7" id="KW-0677">Repeat</keyword>
<dbReference type="GO" id="GO:0006654">
    <property type="term" value="P:phosphatidic acid biosynthetic process"/>
    <property type="evidence" value="ECO:0007669"/>
    <property type="project" value="InterPro"/>
</dbReference>
<sequence>MNLVSEDMSDTMDNLDTRELDFGDEEEVDLPHTGDSRIPFTAVYQTMGFKEAEAKIYLVTMPITAKILEVERTATAHDRFTQRGASKMAAVFKIELRHGTFTWEVKRKQKHFMELHRELLRYKTLMRIPLPSRSHTVRRKSIRKSEARQMPNLPRGGDDLAREEQVSSRRRQLEDYLNKLLRMSMYRQYHATMEFIDVSQMSFIHDLGPKGLEGMIHKRSGGHRIPGINCCGQGKVCYRWSKRWLVVKDSFLLYMRPDTGAISFVLLLDKKFRVKMDSKETETRHGVRIDSLGRTLVIKCNSYRHARWWGQSIENFVREHGKPFLRDHRFESFAREEKNILAKWYVNGKTYMEDLANAMEEAREEIFITDWWLSPEIFLKRPVVEGNRWRLDCILRRKAQQGVKIFVMLYKEVELALGINSEYSKRTLMHLHPNIKVMRHPDHVSSSVYLWAHHEKIVVIDQSVAFVGGIDLAYGRWDDKEHRLTDVGSVTRAVTMALEQPADAPDHGMAPAGDAGQINGRTASGAGRLDLVDQPKIKGVGRTRKSRFSLYRHLHRHHADSVDSVDSSDDRGGSMRSLQTGVGELIGNTRFWHGKDYCNFVYKDWVQLEKPFDDFIDRYTTPRMPWHDISSVVHGKAARDVARHFIQRWNFTKIMKPKYRSLSYPFLLPKSHTTASELRYQVPECVQTKVQVLRSAADWSAGIKYHEESIHNAYLQVIAKSKHFIYIENQFFISCADGRQVYNKIGDALIERILRAHKENKKFRVYVVTPLLPGFEGDITTGGGNALQAVMHFNYRRWSVQRQEKHWLMLSGWSNVFLALGLAWTATASRAGSLASGAAGIRLSDELTMNRGDYSIISQLKKEMDNQWMNYISFAGLRTHAELQGHLVTELIYVHSKLLIADDNTVIIGSANINDRSMLGKRDSEVAVIMEDTETIPSVMDGEEYQAGKFALGLRLECFKTILGAFSDPTIDVSDPISDHFYKEVWMTVSGRNATIYEKVFNCLPSSLVRNMQELMEFKTKTGLDKDDPAKAQELLKKIRGFLVQFPMEFLSEENLTPSVGTKEAMAPTELWT</sequence>
<dbReference type="GO" id="GO:0035556">
    <property type="term" value="P:intracellular signal transduction"/>
    <property type="evidence" value="ECO:0007669"/>
    <property type="project" value="InterPro"/>
</dbReference>
<keyword evidence="6" id="KW-0597">Phosphoprotein</keyword>
<feature type="region of interest" description="Disordered" evidence="20">
    <location>
        <begin position="133"/>
        <end position="166"/>
    </location>
</feature>
<comment type="caution">
    <text evidence="23">The sequence shown here is derived from an EMBL/GenBank/DDBJ whole genome shotgun (WGS) entry which is preliminary data.</text>
</comment>
<evidence type="ECO:0000256" key="15">
    <source>
        <dbReference type="ARBA" id="ARBA00023139"/>
    </source>
</evidence>
<dbReference type="SMART" id="SM00155">
    <property type="entry name" value="PLDc"/>
    <property type="match status" value="2"/>
</dbReference>
<comment type="similarity">
    <text evidence="4 19">Belongs to the phospholipase D family.</text>
</comment>
<keyword evidence="8" id="KW-0967">Endosome</keyword>
<dbReference type="Gene3D" id="3.30.870.10">
    <property type="entry name" value="Endonuclease Chain A"/>
    <property type="match status" value="3"/>
</dbReference>
<feature type="domain" description="PLD phosphodiesterase" evidence="21">
    <location>
        <begin position="890"/>
        <end position="917"/>
    </location>
</feature>
<dbReference type="SMART" id="SM00312">
    <property type="entry name" value="PX"/>
    <property type="match status" value="1"/>
</dbReference>
<evidence type="ECO:0000256" key="14">
    <source>
        <dbReference type="ARBA" id="ARBA00023136"/>
    </source>
</evidence>
<dbReference type="InterPro" id="IPR001683">
    <property type="entry name" value="PX_dom"/>
</dbReference>
<keyword evidence="16" id="KW-0449">Lipoprotein</keyword>
<keyword evidence="24" id="KW-1185">Reference proteome</keyword>
<keyword evidence="13" id="KW-0443">Lipid metabolism</keyword>
<dbReference type="InterPro" id="IPR025202">
    <property type="entry name" value="PLD-like_dom"/>
</dbReference>
<dbReference type="GO" id="GO:0000139">
    <property type="term" value="C:Golgi membrane"/>
    <property type="evidence" value="ECO:0007669"/>
    <property type="project" value="UniProtKB-SubCell"/>
</dbReference>
<dbReference type="EC" id="3.1.4.4" evidence="19"/>
<evidence type="ECO:0000256" key="13">
    <source>
        <dbReference type="ARBA" id="ARBA00023098"/>
    </source>
</evidence>
<feature type="domain" description="PX" evidence="22">
    <location>
        <begin position="70"/>
        <end position="202"/>
    </location>
</feature>
<dbReference type="InterPro" id="IPR001736">
    <property type="entry name" value="PLipase_D/transphosphatidylase"/>
</dbReference>
<dbReference type="Pfam" id="PF00787">
    <property type="entry name" value="PX"/>
    <property type="match status" value="1"/>
</dbReference>
<dbReference type="GO" id="GO:0009395">
    <property type="term" value="P:phospholipid catabolic process"/>
    <property type="evidence" value="ECO:0007669"/>
    <property type="project" value="TreeGrafter"/>
</dbReference>
<dbReference type="FunFam" id="3.30.870.10:FF:000005">
    <property type="entry name" value="Phospholipase"/>
    <property type="match status" value="1"/>
</dbReference>
<evidence type="ECO:0000256" key="3">
    <source>
        <dbReference type="ARBA" id="ARBA00004577"/>
    </source>
</evidence>
<protein>
    <recommendedName>
        <fullName evidence="19">Phospholipase</fullName>
        <ecNumber evidence="19">3.1.4.4</ecNumber>
    </recommendedName>
</protein>
<evidence type="ECO:0000256" key="8">
    <source>
        <dbReference type="ARBA" id="ARBA00022753"/>
    </source>
</evidence>
<evidence type="ECO:0000256" key="20">
    <source>
        <dbReference type="SAM" id="MobiDB-lite"/>
    </source>
</evidence>
<evidence type="ECO:0000256" key="9">
    <source>
        <dbReference type="ARBA" id="ARBA00022801"/>
    </source>
</evidence>
<dbReference type="Pfam" id="PF00169">
    <property type="entry name" value="PH"/>
    <property type="match status" value="1"/>
</dbReference>
<keyword evidence="11 19" id="KW-0442">Lipid degradation</keyword>
<comment type="subunit">
    <text evidence="18">Interacts with PIP5K1B.</text>
</comment>
<evidence type="ECO:0000259" key="21">
    <source>
        <dbReference type="PROSITE" id="PS50035"/>
    </source>
</evidence>
<dbReference type="InterPro" id="IPR015679">
    <property type="entry name" value="PLipase_D_fam"/>
</dbReference>